<keyword evidence="9" id="KW-0067">ATP-binding</keyword>
<dbReference type="NCBIfam" id="TIGR00057">
    <property type="entry name" value="L-threonylcarbamoyladenylate synthase"/>
    <property type="match status" value="1"/>
</dbReference>
<dbReference type="GO" id="GO:0006450">
    <property type="term" value="P:regulation of translational fidelity"/>
    <property type="evidence" value="ECO:0007669"/>
    <property type="project" value="TreeGrafter"/>
</dbReference>
<keyword evidence="6" id="KW-0819">tRNA processing</keyword>
<evidence type="ECO:0000313" key="14">
    <source>
        <dbReference type="Proteomes" id="UP000177043"/>
    </source>
</evidence>
<evidence type="ECO:0000256" key="8">
    <source>
        <dbReference type="ARBA" id="ARBA00022741"/>
    </source>
</evidence>
<comment type="catalytic activity">
    <reaction evidence="11">
        <text>L-threonine + hydrogencarbonate + ATP = L-threonylcarbamoyladenylate + diphosphate + H2O</text>
        <dbReference type="Rhea" id="RHEA:36407"/>
        <dbReference type="ChEBI" id="CHEBI:15377"/>
        <dbReference type="ChEBI" id="CHEBI:17544"/>
        <dbReference type="ChEBI" id="CHEBI:30616"/>
        <dbReference type="ChEBI" id="CHEBI:33019"/>
        <dbReference type="ChEBI" id="CHEBI:57926"/>
        <dbReference type="ChEBI" id="CHEBI:73682"/>
        <dbReference type="EC" id="2.7.7.87"/>
    </reaction>
</comment>
<organism evidence="13 14">
    <name type="scientific">Candidatus Vogelbacteria bacterium RIFOXYD1_FULL_44_32</name>
    <dbReference type="NCBI Taxonomy" id="1802438"/>
    <lineage>
        <taxon>Bacteria</taxon>
        <taxon>Candidatus Vogeliibacteriota</taxon>
    </lineage>
</organism>
<dbReference type="EMBL" id="MHTJ01000004">
    <property type="protein sequence ID" value="OHA58283.1"/>
    <property type="molecule type" value="Genomic_DNA"/>
</dbReference>
<dbReference type="GO" id="GO:0061710">
    <property type="term" value="F:L-threonylcarbamoyladenylate synthase"/>
    <property type="evidence" value="ECO:0007669"/>
    <property type="project" value="UniProtKB-EC"/>
</dbReference>
<comment type="subcellular location">
    <subcellularLocation>
        <location evidence="1">Cytoplasm</location>
    </subcellularLocation>
</comment>
<dbReference type="InterPro" id="IPR050156">
    <property type="entry name" value="TC-AMP_synthase_SUA5"/>
</dbReference>
<dbReference type="PANTHER" id="PTHR17490">
    <property type="entry name" value="SUA5"/>
    <property type="match status" value="1"/>
</dbReference>
<evidence type="ECO:0000256" key="4">
    <source>
        <dbReference type="ARBA" id="ARBA00022490"/>
    </source>
</evidence>
<dbReference type="GO" id="GO:0003725">
    <property type="term" value="F:double-stranded RNA binding"/>
    <property type="evidence" value="ECO:0007669"/>
    <property type="project" value="InterPro"/>
</dbReference>
<dbReference type="EC" id="2.7.7.87" evidence="3"/>
<sequence>MKKPWLEAISALKSGWLAVIPTDTIYGIVARAEDEATIKKLNQAKKRADNHPYIILISALSDLKIFDIKLTAKNKNILAQVWPGAVSIILPTKSKRFKYLSPESNLAFRLPAMGQLRDLLNVTGPLVAPSANISGQPPAKTIAQAQKYFSTQVAVYVRAETEPLDSLPSTLLDLSGAKPKIKRRGSVNLDQFL</sequence>
<evidence type="ECO:0000256" key="7">
    <source>
        <dbReference type="ARBA" id="ARBA00022695"/>
    </source>
</evidence>
<dbReference type="InterPro" id="IPR006070">
    <property type="entry name" value="Sua5-like_dom"/>
</dbReference>
<dbReference type="GO" id="GO:0008033">
    <property type="term" value="P:tRNA processing"/>
    <property type="evidence" value="ECO:0007669"/>
    <property type="project" value="UniProtKB-KW"/>
</dbReference>
<dbReference type="STRING" id="1802438.A2571_03450"/>
<dbReference type="PANTHER" id="PTHR17490:SF16">
    <property type="entry name" value="THREONYLCARBAMOYL-AMP SYNTHASE"/>
    <property type="match status" value="1"/>
</dbReference>
<feature type="domain" description="YrdC-like" evidence="12">
    <location>
        <begin position="2"/>
        <end position="187"/>
    </location>
</feature>
<evidence type="ECO:0000259" key="12">
    <source>
        <dbReference type="PROSITE" id="PS51163"/>
    </source>
</evidence>
<dbReference type="GO" id="GO:0005737">
    <property type="term" value="C:cytoplasm"/>
    <property type="evidence" value="ECO:0007669"/>
    <property type="project" value="UniProtKB-SubCell"/>
</dbReference>
<comment type="similarity">
    <text evidence="2">Belongs to the SUA5 family.</text>
</comment>
<dbReference type="SUPFAM" id="SSF55821">
    <property type="entry name" value="YrdC/RibB"/>
    <property type="match status" value="1"/>
</dbReference>
<evidence type="ECO:0000256" key="6">
    <source>
        <dbReference type="ARBA" id="ARBA00022694"/>
    </source>
</evidence>
<dbReference type="AlphaFoldDB" id="A0A1G2QCZ4"/>
<reference evidence="13 14" key="1">
    <citation type="journal article" date="2016" name="Nat. Commun.">
        <title>Thousands of microbial genomes shed light on interconnected biogeochemical processes in an aquifer system.</title>
        <authorList>
            <person name="Anantharaman K."/>
            <person name="Brown C.T."/>
            <person name="Hug L.A."/>
            <person name="Sharon I."/>
            <person name="Castelle C.J."/>
            <person name="Probst A.J."/>
            <person name="Thomas B.C."/>
            <person name="Singh A."/>
            <person name="Wilkins M.J."/>
            <person name="Karaoz U."/>
            <person name="Brodie E.L."/>
            <person name="Williams K.H."/>
            <person name="Hubbard S.S."/>
            <person name="Banfield J.F."/>
        </authorList>
    </citation>
    <scope>NUCLEOTIDE SEQUENCE [LARGE SCALE GENOMIC DNA]</scope>
</reference>
<dbReference type="InterPro" id="IPR017945">
    <property type="entry name" value="DHBP_synth_RibB-like_a/b_dom"/>
</dbReference>
<keyword evidence="8" id="KW-0547">Nucleotide-binding</keyword>
<evidence type="ECO:0000256" key="5">
    <source>
        <dbReference type="ARBA" id="ARBA00022679"/>
    </source>
</evidence>
<proteinExistence type="inferred from homology"/>
<evidence type="ECO:0000256" key="1">
    <source>
        <dbReference type="ARBA" id="ARBA00004496"/>
    </source>
</evidence>
<evidence type="ECO:0000256" key="11">
    <source>
        <dbReference type="ARBA" id="ARBA00048366"/>
    </source>
</evidence>
<dbReference type="Proteomes" id="UP000177043">
    <property type="component" value="Unassembled WGS sequence"/>
</dbReference>
<evidence type="ECO:0000256" key="9">
    <source>
        <dbReference type="ARBA" id="ARBA00022840"/>
    </source>
</evidence>
<gene>
    <name evidence="13" type="ORF">A2571_03450</name>
</gene>
<dbReference type="GO" id="GO:0005524">
    <property type="term" value="F:ATP binding"/>
    <property type="evidence" value="ECO:0007669"/>
    <property type="project" value="UniProtKB-KW"/>
</dbReference>
<dbReference type="PROSITE" id="PS51163">
    <property type="entry name" value="YRDC"/>
    <property type="match status" value="1"/>
</dbReference>
<comment type="caution">
    <text evidence="13">The sequence shown here is derived from an EMBL/GenBank/DDBJ whole genome shotgun (WGS) entry which is preliminary data.</text>
</comment>
<keyword evidence="7" id="KW-0548">Nucleotidyltransferase</keyword>
<protein>
    <recommendedName>
        <fullName evidence="10">L-threonylcarbamoyladenylate synthase</fullName>
        <ecNumber evidence="3">2.7.7.87</ecNumber>
    </recommendedName>
    <alternativeName>
        <fullName evidence="10">L-threonylcarbamoyladenylate synthase</fullName>
    </alternativeName>
</protein>
<name>A0A1G2QCZ4_9BACT</name>
<evidence type="ECO:0000256" key="3">
    <source>
        <dbReference type="ARBA" id="ARBA00012584"/>
    </source>
</evidence>
<evidence type="ECO:0000313" key="13">
    <source>
        <dbReference type="EMBL" id="OHA58283.1"/>
    </source>
</evidence>
<dbReference type="GO" id="GO:0000049">
    <property type="term" value="F:tRNA binding"/>
    <property type="evidence" value="ECO:0007669"/>
    <property type="project" value="TreeGrafter"/>
</dbReference>
<evidence type="ECO:0000256" key="10">
    <source>
        <dbReference type="ARBA" id="ARBA00029774"/>
    </source>
</evidence>
<evidence type="ECO:0000256" key="2">
    <source>
        <dbReference type="ARBA" id="ARBA00007663"/>
    </source>
</evidence>
<accession>A0A1G2QCZ4</accession>
<keyword evidence="4" id="KW-0963">Cytoplasm</keyword>
<dbReference type="Pfam" id="PF01300">
    <property type="entry name" value="Sua5_yciO_yrdC"/>
    <property type="match status" value="1"/>
</dbReference>
<dbReference type="Gene3D" id="3.90.870.10">
    <property type="entry name" value="DHBP synthase"/>
    <property type="match status" value="1"/>
</dbReference>
<keyword evidence="5" id="KW-0808">Transferase</keyword>